<protein>
    <submittedName>
        <fullName evidence="1">Uncharacterized protein</fullName>
    </submittedName>
</protein>
<accession>A0A392S0V1</accession>
<dbReference type="AlphaFoldDB" id="A0A392S0V1"/>
<reference evidence="1 2" key="1">
    <citation type="journal article" date="2018" name="Front. Plant Sci.">
        <title>Red Clover (Trifolium pratense) and Zigzag Clover (T. medium) - A Picture of Genomic Similarities and Differences.</title>
        <authorList>
            <person name="Dluhosova J."/>
            <person name="Istvanek J."/>
            <person name="Nedelnik J."/>
            <person name="Repkova J."/>
        </authorList>
    </citation>
    <scope>NUCLEOTIDE SEQUENCE [LARGE SCALE GENOMIC DNA]</scope>
    <source>
        <strain evidence="2">cv. 10/8</strain>
        <tissue evidence="1">Leaf</tissue>
    </source>
</reference>
<dbReference type="EMBL" id="LXQA010305508">
    <property type="protein sequence ID" value="MCI42513.1"/>
    <property type="molecule type" value="Genomic_DNA"/>
</dbReference>
<keyword evidence="2" id="KW-1185">Reference proteome</keyword>
<comment type="caution">
    <text evidence="1">The sequence shown here is derived from an EMBL/GenBank/DDBJ whole genome shotgun (WGS) entry which is preliminary data.</text>
</comment>
<feature type="non-terminal residue" evidence="1">
    <location>
        <position position="30"/>
    </location>
</feature>
<sequence>MYVAPPLVTVDGGGEVDEGGGGGEVGSKWI</sequence>
<name>A0A392S0V1_9FABA</name>
<proteinExistence type="predicted"/>
<organism evidence="1 2">
    <name type="scientific">Trifolium medium</name>
    <dbReference type="NCBI Taxonomy" id="97028"/>
    <lineage>
        <taxon>Eukaryota</taxon>
        <taxon>Viridiplantae</taxon>
        <taxon>Streptophyta</taxon>
        <taxon>Embryophyta</taxon>
        <taxon>Tracheophyta</taxon>
        <taxon>Spermatophyta</taxon>
        <taxon>Magnoliopsida</taxon>
        <taxon>eudicotyledons</taxon>
        <taxon>Gunneridae</taxon>
        <taxon>Pentapetalae</taxon>
        <taxon>rosids</taxon>
        <taxon>fabids</taxon>
        <taxon>Fabales</taxon>
        <taxon>Fabaceae</taxon>
        <taxon>Papilionoideae</taxon>
        <taxon>50 kb inversion clade</taxon>
        <taxon>NPAAA clade</taxon>
        <taxon>Hologalegina</taxon>
        <taxon>IRL clade</taxon>
        <taxon>Trifolieae</taxon>
        <taxon>Trifolium</taxon>
    </lineage>
</organism>
<evidence type="ECO:0000313" key="2">
    <source>
        <dbReference type="Proteomes" id="UP000265520"/>
    </source>
</evidence>
<evidence type="ECO:0000313" key="1">
    <source>
        <dbReference type="EMBL" id="MCI42513.1"/>
    </source>
</evidence>
<dbReference type="Proteomes" id="UP000265520">
    <property type="component" value="Unassembled WGS sequence"/>
</dbReference>